<keyword evidence="3" id="KW-1185">Reference proteome</keyword>
<protein>
    <submittedName>
        <fullName evidence="2">HD domain-containing protein</fullName>
    </submittedName>
</protein>
<name>A0ABS8NBK1_9CLOT</name>
<comment type="caution">
    <text evidence="2">The sequence shown here is derived from an EMBL/GenBank/DDBJ whole genome shotgun (WGS) entry which is preliminary data.</text>
</comment>
<evidence type="ECO:0000313" key="2">
    <source>
        <dbReference type="EMBL" id="MCC9296465.1"/>
    </source>
</evidence>
<dbReference type="Pfam" id="PF01966">
    <property type="entry name" value="HD"/>
    <property type="match status" value="1"/>
</dbReference>
<dbReference type="InterPro" id="IPR006675">
    <property type="entry name" value="HDIG_dom"/>
</dbReference>
<dbReference type="SUPFAM" id="SSF109604">
    <property type="entry name" value="HD-domain/PDEase-like"/>
    <property type="match status" value="1"/>
</dbReference>
<dbReference type="Proteomes" id="UP001165422">
    <property type="component" value="Unassembled WGS sequence"/>
</dbReference>
<gene>
    <name evidence="2" type="ORF">LN736_16575</name>
</gene>
<accession>A0ABS8NBK1</accession>
<dbReference type="Gene3D" id="1.10.3210.10">
    <property type="entry name" value="Hypothetical protein af1432"/>
    <property type="match status" value="1"/>
</dbReference>
<evidence type="ECO:0000259" key="1">
    <source>
        <dbReference type="Pfam" id="PF01966"/>
    </source>
</evidence>
<organism evidence="2 3">
    <name type="scientific">Clostridium aromativorans</name>
    <dbReference type="NCBI Taxonomy" id="2836848"/>
    <lineage>
        <taxon>Bacteria</taxon>
        <taxon>Bacillati</taxon>
        <taxon>Bacillota</taxon>
        <taxon>Clostridia</taxon>
        <taxon>Eubacteriales</taxon>
        <taxon>Clostridiaceae</taxon>
        <taxon>Clostridium</taxon>
    </lineage>
</organism>
<dbReference type="NCBIfam" id="TIGR00277">
    <property type="entry name" value="HDIG"/>
    <property type="match status" value="1"/>
</dbReference>
<evidence type="ECO:0000313" key="3">
    <source>
        <dbReference type="Proteomes" id="UP001165422"/>
    </source>
</evidence>
<dbReference type="RefSeq" id="WP_150358917.1">
    <property type="nucleotide sequence ID" value="NZ_JAJJPB010000033.1"/>
</dbReference>
<reference evidence="2" key="1">
    <citation type="submission" date="2021-11" db="EMBL/GenBank/DDBJ databases">
        <authorList>
            <person name="Qingchun L."/>
            <person name="Dong Z."/>
            <person name="Zongwei Q."/>
            <person name="Jia Z."/>
            <person name="Duotao L."/>
        </authorList>
    </citation>
    <scope>NUCLEOTIDE SEQUENCE</scope>
    <source>
        <strain evidence="2">WLY-B-L2</strain>
    </source>
</reference>
<sequence>MLFCYRIKQFYWALTAKINRDDDSFIKSILNINELKLFSKLSIQEQKHSVKVAYDVQSICNDKFDKVNINLLLKAALLHDIGKIYKELNILDKSILVLGDRFSKGKLKKFSNNTKIKVYYEHAKLGKELLEKIENNSRLLYLVENHHDEKINDDLELDILRHCDKNN</sequence>
<dbReference type="EMBL" id="JAJJPB010000033">
    <property type="protein sequence ID" value="MCC9296465.1"/>
    <property type="molecule type" value="Genomic_DNA"/>
</dbReference>
<feature type="domain" description="HD" evidence="1">
    <location>
        <begin position="47"/>
        <end position="165"/>
    </location>
</feature>
<dbReference type="InterPro" id="IPR006674">
    <property type="entry name" value="HD_domain"/>
</dbReference>
<proteinExistence type="predicted"/>